<feature type="region of interest" description="Disordered" evidence="1">
    <location>
        <begin position="20"/>
        <end position="71"/>
    </location>
</feature>
<dbReference type="Pfam" id="PF12118">
    <property type="entry name" value="SprA-related"/>
    <property type="match status" value="1"/>
</dbReference>
<feature type="compositionally biased region" description="Low complexity" evidence="1">
    <location>
        <begin position="159"/>
        <end position="169"/>
    </location>
</feature>
<dbReference type="Proteomes" id="UP001142610">
    <property type="component" value="Unassembled WGS sequence"/>
</dbReference>
<keyword evidence="3" id="KW-1185">Reference proteome</keyword>
<feature type="region of interest" description="Disordered" evidence="1">
    <location>
        <begin position="147"/>
        <end position="212"/>
    </location>
</feature>
<gene>
    <name evidence="2" type="ORF">NOG11_03460</name>
</gene>
<feature type="compositionally biased region" description="Polar residues" evidence="1">
    <location>
        <begin position="38"/>
        <end position="49"/>
    </location>
</feature>
<dbReference type="EMBL" id="JANIBC010000002">
    <property type="protein sequence ID" value="MCQ8184435.1"/>
    <property type="molecule type" value="Genomic_DNA"/>
</dbReference>
<accession>A0A9X2L7D9</accession>
<protein>
    <recommendedName>
        <fullName evidence="4">SprA-related family protein</fullName>
    </recommendedName>
</protein>
<evidence type="ECO:0000256" key="1">
    <source>
        <dbReference type="SAM" id="MobiDB-lite"/>
    </source>
</evidence>
<evidence type="ECO:0000313" key="3">
    <source>
        <dbReference type="Proteomes" id="UP001142610"/>
    </source>
</evidence>
<comment type="caution">
    <text evidence="2">The sequence shown here is derived from an EMBL/GenBank/DDBJ whole genome shotgun (WGS) entry which is preliminary data.</text>
</comment>
<sequence length="212" mass="22781">MDIAIASSRSVRAFEIARPAVREAPEQNGAGVPASGAPSEQVQAVQQYERSQELTDRRDSRVPGELSEEEQRVVQELKARDREVRAHEQAHKSVGGPYAGAISYDYQRGPDGQNYAIGGSVPIDASPEADPEETIAKMEVVIRAALAPAEPSPQDRTVAAQAQQQLIQAHGELRAQEAAERRSEQESGSAPSPLSAAYEPIGDTEPTVDLFA</sequence>
<organism evidence="2 3">
    <name type="scientific">Parvularcula maris</name>
    <dbReference type="NCBI Taxonomy" id="2965077"/>
    <lineage>
        <taxon>Bacteria</taxon>
        <taxon>Pseudomonadati</taxon>
        <taxon>Pseudomonadota</taxon>
        <taxon>Alphaproteobacteria</taxon>
        <taxon>Parvularculales</taxon>
        <taxon>Parvularculaceae</taxon>
        <taxon>Parvularcula</taxon>
    </lineage>
</organism>
<evidence type="ECO:0000313" key="2">
    <source>
        <dbReference type="EMBL" id="MCQ8184435.1"/>
    </source>
</evidence>
<name>A0A9X2L7D9_9PROT</name>
<feature type="compositionally biased region" description="Basic and acidic residues" evidence="1">
    <location>
        <begin position="79"/>
        <end position="91"/>
    </location>
</feature>
<feature type="region of interest" description="Disordered" evidence="1">
    <location>
        <begin position="79"/>
        <end position="98"/>
    </location>
</feature>
<dbReference type="RefSeq" id="WP_256618249.1">
    <property type="nucleotide sequence ID" value="NZ_JANIBC010000002.1"/>
</dbReference>
<proteinExistence type="predicted"/>
<dbReference type="InterPro" id="IPR021973">
    <property type="entry name" value="SprA-related"/>
</dbReference>
<evidence type="ECO:0008006" key="4">
    <source>
        <dbReference type="Google" id="ProtNLM"/>
    </source>
</evidence>
<reference evidence="2" key="1">
    <citation type="submission" date="2022-07" db="EMBL/GenBank/DDBJ databases">
        <title>Parvularcula maris sp. nov., an algicidal bacterium isolated from seawater.</title>
        <authorList>
            <person name="Li F."/>
        </authorList>
    </citation>
    <scope>NUCLEOTIDE SEQUENCE</scope>
    <source>
        <strain evidence="2">BGMRC 0090</strain>
    </source>
</reference>
<feature type="compositionally biased region" description="Basic and acidic residues" evidence="1">
    <location>
        <begin position="171"/>
        <end position="185"/>
    </location>
</feature>
<dbReference type="AlphaFoldDB" id="A0A9X2L7D9"/>
<feature type="compositionally biased region" description="Basic and acidic residues" evidence="1">
    <location>
        <begin position="50"/>
        <end position="62"/>
    </location>
</feature>